<dbReference type="Pfam" id="PF00474">
    <property type="entry name" value="SSF"/>
    <property type="match status" value="1"/>
</dbReference>
<dbReference type="AlphaFoldDB" id="A0A1D8PAC9"/>
<feature type="transmembrane region" description="Helical" evidence="14">
    <location>
        <begin position="46"/>
        <end position="73"/>
    </location>
</feature>
<keyword evidence="9" id="KW-0406">Ion transport</keyword>
<dbReference type="GO" id="GO:0005298">
    <property type="term" value="F:proline:sodium symporter activity"/>
    <property type="evidence" value="ECO:0007669"/>
    <property type="project" value="TreeGrafter"/>
</dbReference>
<dbReference type="GO" id="GO:0015824">
    <property type="term" value="P:proline transport"/>
    <property type="evidence" value="ECO:0007669"/>
    <property type="project" value="TreeGrafter"/>
</dbReference>
<evidence type="ECO:0000256" key="9">
    <source>
        <dbReference type="ARBA" id="ARBA00023065"/>
    </source>
</evidence>
<evidence type="ECO:0000256" key="2">
    <source>
        <dbReference type="ARBA" id="ARBA00006434"/>
    </source>
</evidence>
<feature type="transmembrane region" description="Helical" evidence="14">
    <location>
        <begin position="557"/>
        <end position="579"/>
    </location>
</feature>
<protein>
    <submittedName>
        <fullName evidence="15">Sodium:solute symporter</fullName>
    </submittedName>
</protein>
<feature type="transmembrane region" description="Helical" evidence="14">
    <location>
        <begin position="435"/>
        <end position="454"/>
    </location>
</feature>
<name>A0A1D8PAC9_9FLAO</name>
<keyword evidence="5 14" id="KW-0812">Transmembrane</keyword>
<comment type="subcellular location">
    <subcellularLocation>
        <location evidence="1">Cell membrane</location>
        <topology evidence="1">Multi-pass membrane protein</topology>
    </subcellularLocation>
</comment>
<dbReference type="CDD" id="cd11477">
    <property type="entry name" value="SLC5sbd_u1"/>
    <property type="match status" value="1"/>
</dbReference>
<evidence type="ECO:0000256" key="13">
    <source>
        <dbReference type="RuleBase" id="RU362091"/>
    </source>
</evidence>
<evidence type="ECO:0000256" key="1">
    <source>
        <dbReference type="ARBA" id="ARBA00004651"/>
    </source>
</evidence>
<comment type="catalytic activity">
    <reaction evidence="12">
        <text>L-proline(in) + Na(+)(in) = L-proline(out) + Na(+)(out)</text>
        <dbReference type="Rhea" id="RHEA:28967"/>
        <dbReference type="ChEBI" id="CHEBI:29101"/>
        <dbReference type="ChEBI" id="CHEBI:60039"/>
    </reaction>
</comment>
<evidence type="ECO:0000256" key="3">
    <source>
        <dbReference type="ARBA" id="ARBA00022448"/>
    </source>
</evidence>
<feature type="transmembrane region" description="Helical" evidence="14">
    <location>
        <begin position="6"/>
        <end position="26"/>
    </location>
</feature>
<feature type="transmembrane region" description="Helical" evidence="14">
    <location>
        <begin position="585"/>
        <end position="603"/>
    </location>
</feature>
<dbReference type="PROSITE" id="PS50283">
    <property type="entry name" value="NA_SOLUT_SYMP_3"/>
    <property type="match status" value="1"/>
</dbReference>
<feature type="transmembrane region" description="Helical" evidence="14">
    <location>
        <begin position="199"/>
        <end position="221"/>
    </location>
</feature>
<dbReference type="RefSeq" id="WP_070237714.1">
    <property type="nucleotide sequence ID" value="NZ_CP017478.1"/>
</dbReference>
<dbReference type="InterPro" id="IPR001734">
    <property type="entry name" value="Na/solute_symporter"/>
</dbReference>
<keyword evidence="8" id="KW-0915">Sodium</keyword>
<dbReference type="PANTHER" id="PTHR48086">
    <property type="entry name" value="SODIUM/PROLINE SYMPORTER-RELATED"/>
    <property type="match status" value="1"/>
</dbReference>
<feature type="transmembrane region" description="Helical" evidence="14">
    <location>
        <begin position="79"/>
        <end position="96"/>
    </location>
</feature>
<keyword evidence="4" id="KW-1003">Cell membrane</keyword>
<feature type="transmembrane region" description="Helical" evidence="14">
    <location>
        <begin position="411"/>
        <end position="429"/>
    </location>
</feature>
<evidence type="ECO:0000313" key="15">
    <source>
        <dbReference type="EMBL" id="AOW21554.1"/>
    </source>
</evidence>
<dbReference type="Gene3D" id="1.20.1730.10">
    <property type="entry name" value="Sodium/glucose cotransporter"/>
    <property type="match status" value="1"/>
</dbReference>
<organism evidence="15 16">
    <name type="scientific">Urechidicola croceus</name>
    <dbReference type="NCBI Taxonomy" id="1850246"/>
    <lineage>
        <taxon>Bacteria</taxon>
        <taxon>Pseudomonadati</taxon>
        <taxon>Bacteroidota</taxon>
        <taxon>Flavobacteriia</taxon>
        <taxon>Flavobacteriales</taxon>
        <taxon>Flavobacteriaceae</taxon>
        <taxon>Urechidicola</taxon>
    </lineage>
</organism>
<evidence type="ECO:0000256" key="7">
    <source>
        <dbReference type="ARBA" id="ARBA00022989"/>
    </source>
</evidence>
<evidence type="ECO:0000256" key="12">
    <source>
        <dbReference type="ARBA" id="ARBA00033708"/>
    </source>
</evidence>
<accession>A0A1D8PAC9</accession>
<dbReference type="PANTHER" id="PTHR48086:SF3">
    <property type="entry name" value="SODIUM_PROLINE SYMPORTER"/>
    <property type="match status" value="1"/>
</dbReference>
<keyword evidence="16" id="KW-1185">Reference proteome</keyword>
<dbReference type="InterPro" id="IPR050277">
    <property type="entry name" value="Sodium:Solute_Symporter"/>
</dbReference>
<evidence type="ECO:0000256" key="6">
    <source>
        <dbReference type="ARBA" id="ARBA00022847"/>
    </source>
</evidence>
<evidence type="ECO:0000256" key="5">
    <source>
        <dbReference type="ARBA" id="ARBA00022692"/>
    </source>
</evidence>
<keyword evidence="7 14" id="KW-1133">Transmembrane helix</keyword>
<keyword evidence="10 14" id="KW-0472">Membrane</keyword>
<feature type="transmembrane region" description="Helical" evidence="14">
    <location>
        <begin position="491"/>
        <end position="512"/>
    </location>
</feature>
<evidence type="ECO:0000256" key="10">
    <source>
        <dbReference type="ARBA" id="ARBA00023136"/>
    </source>
</evidence>
<keyword evidence="11" id="KW-0739">Sodium transport</keyword>
<feature type="transmembrane region" description="Helical" evidence="14">
    <location>
        <begin position="265"/>
        <end position="286"/>
    </location>
</feature>
<reference evidence="15 16" key="1">
    <citation type="submission" date="2016-10" db="EMBL/GenBank/DDBJ databases">
        <title>Lutibacter sp. LPB0138, isolated from marine gastropod.</title>
        <authorList>
            <person name="Kim E."/>
            <person name="Yi H."/>
        </authorList>
    </citation>
    <scope>NUCLEOTIDE SEQUENCE [LARGE SCALE GENOMIC DNA]</scope>
    <source>
        <strain evidence="15 16">LPB0138</strain>
    </source>
</reference>
<evidence type="ECO:0000313" key="16">
    <source>
        <dbReference type="Proteomes" id="UP000176050"/>
    </source>
</evidence>
<proteinExistence type="inferred from homology"/>
<feature type="transmembrane region" description="Helical" evidence="14">
    <location>
        <begin position="127"/>
        <end position="146"/>
    </location>
</feature>
<evidence type="ECO:0000256" key="11">
    <source>
        <dbReference type="ARBA" id="ARBA00023201"/>
    </source>
</evidence>
<feature type="transmembrane region" description="Helical" evidence="14">
    <location>
        <begin position="307"/>
        <end position="333"/>
    </location>
</feature>
<feature type="transmembrane region" description="Helical" evidence="14">
    <location>
        <begin position="466"/>
        <end position="485"/>
    </location>
</feature>
<dbReference type="GO" id="GO:0005886">
    <property type="term" value="C:plasma membrane"/>
    <property type="evidence" value="ECO:0007669"/>
    <property type="project" value="UniProtKB-SubCell"/>
</dbReference>
<keyword evidence="6" id="KW-0769">Symport</keyword>
<dbReference type="InterPro" id="IPR038377">
    <property type="entry name" value="Na/Glc_symporter_sf"/>
</dbReference>
<evidence type="ECO:0000256" key="8">
    <source>
        <dbReference type="ARBA" id="ARBA00023053"/>
    </source>
</evidence>
<dbReference type="GO" id="GO:0015193">
    <property type="term" value="F:L-proline transmembrane transporter activity"/>
    <property type="evidence" value="ECO:0007669"/>
    <property type="project" value="TreeGrafter"/>
</dbReference>
<dbReference type="KEGG" id="lul:LPB138_13095"/>
<dbReference type="STRING" id="1850246.LPB138_13095"/>
<comment type="similarity">
    <text evidence="2 13">Belongs to the sodium:solute symporter (SSF) (TC 2.A.21) family.</text>
</comment>
<sequence>MKLLHTIDIIIILIYLITIVVIGLVLRKRAQRSKDDYLLGGKSIPWYMLGLSNASGMFDISGTIWLVTLMFVYGIKSAWIPWLWPVFNQIFLMVYLSKWLRRSNATTGAEWIGTRFGFGKGAKMSHIIVVVFALVVCLGYLAYGFIGLGKFVEIFVPWELVSNYIPFEVSPEYVPHFYGTMFTIFAVFYSLLGGMSGIVWADVVQFAIMTIAALVIGYLGWQAVGTGGLNVPDGWMSPFSGGLDMDWNTIIPEVTDKIQSDGYGLFTYLLLMMLFKGILVSVAGPAPTYDMQKILSTKSPAEAAKMSGFVSVILMPIRYLMIAGFAALALIYYDKLDLLNSTGNIDFELILPTAIKEFVPVGLLGLLLAGLIAAFMSTFAGTLNAAQAYLVNDIYLKYTKPNASTNQIKNMNYITGIVVVVVSIVLGLFAENVNAILNIIVSVLYGSYVGANILKWHWWRFNGEGFFWGMVAGLASAYIVPTFLFPDVNELYLFPILLIVSLIGSIIGTYSAPPTEENVLKDFYKNVRPWGFWKPIHDKLVAEDSAFKKNESFGMDMFNVAVGIVAQTTLVIIPMYIIFRQDVPVYIGIAILIVCVFLLKKFWWNKLEEKLD</sequence>
<gene>
    <name evidence="15" type="ORF">LPB138_13095</name>
</gene>
<dbReference type="Proteomes" id="UP000176050">
    <property type="component" value="Chromosome"/>
</dbReference>
<feature type="transmembrane region" description="Helical" evidence="14">
    <location>
        <begin position="366"/>
        <end position="390"/>
    </location>
</feature>
<dbReference type="EMBL" id="CP017478">
    <property type="protein sequence ID" value="AOW21554.1"/>
    <property type="molecule type" value="Genomic_DNA"/>
</dbReference>
<dbReference type="OrthoDB" id="9761931at2"/>
<keyword evidence="3" id="KW-0813">Transport</keyword>
<feature type="transmembrane region" description="Helical" evidence="14">
    <location>
        <begin position="173"/>
        <end position="192"/>
    </location>
</feature>
<evidence type="ECO:0000256" key="4">
    <source>
        <dbReference type="ARBA" id="ARBA00022475"/>
    </source>
</evidence>
<evidence type="ECO:0000256" key="14">
    <source>
        <dbReference type="SAM" id="Phobius"/>
    </source>
</evidence>